<reference evidence="8" key="1">
    <citation type="submission" date="1999-07" db="EMBL/GenBank/DDBJ databases">
        <authorList>
            <person name="Genoscope"/>
        </authorList>
    </citation>
    <scope>NUCLEOTIDE SEQUENCE</scope>
    <source>
        <strain evidence="8">Orsay</strain>
    </source>
</reference>
<evidence type="ECO:0000256" key="4">
    <source>
        <dbReference type="ARBA" id="ARBA00019531"/>
    </source>
</evidence>
<dbReference type="OrthoDB" id="31229at2157"/>
<evidence type="ECO:0000256" key="7">
    <source>
        <dbReference type="ARBA" id="ARBA00022842"/>
    </source>
</evidence>
<evidence type="ECO:0000256" key="2">
    <source>
        <dbReference type="ARBA" id="ARBA00003513"/>
    </source>
</evidence>
<dbReference type="KEGG" id="pab:PAB1224"/>
<comment type="function">
    <text evidence="2">Catalyzes the dephosphorylation of D,L-glyceraldehyde 3-phosphate in vitro.</text>
</comment>
<dbReference type="NCBIfam" id="TIGR02253">
    <property type="entry name" value="CTE7"/>
    <property type="match status" value="1"/>
</dbReference>
<dbReference type="PATRIC" id="fig|272844.11.peg.1827"/>
<dbReference type="SFLD" id="SFLDG01135">
    <property type="entry name" value="C1.5.6:_HAD__Beta-PGM__Phospha"/>
    <property type="match status" value="1"/>
</dbReference>
<dbReference type="SFLD" id="SFLDS00003">
    <property type="entry name" value="Haloacid_Dehalogenase"/>
    <property type="match status" value="1"/>
</dbReference>
<dbReference type="PANTHER" id="PTHR46470:SF2">
    <property type="entry name" value="GLYCERALDEHYDE 3-PHOSPHATE PHOSPHATASE"/>
    <property type="match status" value="1"/>
</dbReference>
<dbReference type="PRINTS" id="PR00413">
    <property type="entry name" value="HADHALOGNASE"/>
</dbReference>
<evidence type="ECO:0000313" key="9">
    <source>
        <dbReference type="EMBL" id="CCE71182.1"/>
    </source>
</evidence>
<comment type="cofactor">
    <cofactor evidence="1">
        <name>Mg(2+)</name>
        <dbReference type="ChEBI" id="CHEBI:18420"/>
    </cofactor>
</comment>
<dbReference type="RefSeq" id="WP_010868828.1">
    <property type="nucleotide sequence ID" value="NC_000868.1"/>
</dbReference>
<accession>Q9UXZ7</accession>
<reference evidence="8 10" key="4">
    <citation type="journal article" date="2003" name="Mol. Microbiol.">
        <title>An integrated analysis of the genome of the hyperthermophilic archaeon Pyrococcus abyssi.</title>
        <authorList>
            <person name="Cohen G."/>
            <person name="Barbe V."/>
            <person name="Flament D."/>
            <person name="Galperin M."/>
            <person name="Heilig R."/>
            <person name="Ripp R."/>
            <person name="Lecompte O."/>
            <person name="Prieur D."/>
            <person name="Poch O."/>
            <person name="Quellerou J."/>
            <person name="Thierry J.C."/>
            <person name="Van der Oost J."/>
            <person name="Weissenbach J."/>
            <person name="Zivanovic Y."/>
            <person name="Forterre P."/>
        </authorList>
    </citation>
    <scope>NUCLEOTIDE SEQUENCE [LARGE SCALE GENOMIC DNA]</scope>
    <source>
        <strain evidence="10">GE5 / Orsay</strain>
        <strain evidence="8">Orsay</strain>
    </source>
</reference>
<dbReference type="SUPFAM" id="SSF56784">
    <property type="entry name" value="HAD-like"/>
    <property type="match status" value="1"/>
</dbReference>
<evidence type="ECO:0000256" key="6">
    <source>
        <dbReference type="ARBA" id="ARBA00022801"/>
    </source>
</evidence>
<dbReference type="Proteomes" id="UP000009139">
    <property type="component" value="Chromosome"/>
</dbReference>
<evidence type="ECO:0000313" key="8">
    <source>
        <dbReference type="EMBL" id="CAB50615.1"/>
    </source>
</evidence>
<dbReference type="PANTHER" id="PTHR46470">
    <property type="entry name" value="N-ACYLNEURAMINATE-9-PHOSPHATASE"/>
    <property type="match status" value="1"/>
</dbReference>
<evidence type="ECO:0000256" key="3">
    <source>
        <dbReference type="ARBA" id="ARBA00007958"/>
    </source>
</evidence>
<dbReference type="HOGENOM" id="CLU_045011_8_3_2"/>
<dbReference type="eggNOG" id="arCOG02291">
    <property type="taxonomic scope" value="Archaea"/>
</dbReference>
<dbReference type="SFLD" id="SFLDG01129">
    <property type="entry name" value="C1.5:_HAD__Beta-PGM__Phosphata"/>
    <property type="match status" value="1"/>
</dbReference>
<reference evidence="8" key="2">
    <citation type="journal article" date="2000" name="J. Mol. Biol.">
        <title>Archaeal homologs of eukaryotic methylation guide small nucleolar RNAs: lessons from the Pyrococcus genomes.</title>
        <authorList>
            <person name="Gaspin C."/>
            <person name="Cavaille J."/>
            <person name="Erauso G."/>
        </authorList>
    </citation>
    <scope>NUCLEOTIDE SEQUENCE</scope>
    <source>
        <strain evidence="8">Orsay</strain>
    </source>
</reference>
<gene>
    <name evidence="8" type="ordered locus">PAB1224</name>
</gene>
<reference evidence="9 11" key="5">
    <citation type="journal article" date="2012" name="Curr. Microbiol.">
        <title>Re-annotation of two hyperthermophilic archaea Pyrococcus abyssi GE5 and Pyrococcus furiosus DSM 3638.</title>
        <authorList>
            <person name="Gao J."/>
            <person name="Wang J."/>
        </authorList>
    </citation>
    <scope>GENOME REANNOTATION</scope>
    <source>
        <strain evidence="9">GE5</strain>
        <strain evidence="11">GE5 / Orsay</strain>
    </source>
</reference>
<dbReference type="InterPro" id="IPR036412">
    <property type="entry name" value="HAD-like_sf"/>
</dbReference>
<sequence length="216" mass="25007">MVRAILFDLDETLISERPLVLFILPQVYEILAKRLNVSKSEAREIFLGEIERMRGRYEWHDWNYFFRRFSLPFKFEELILSYPEKITVLPGVRDTLEILREKYRLAIVTSGPRYQILKLKVSGLLDYFDAVITRDDVKAIKPNPKIFIAALERLKVEPNKAVMVGDSLEQDVLGAKALGIKTVWINQKGDNGYNLPDFEISSISELLEVLEDEGDI</sequence>
<keyword evidence="6 8" id="KW-0378">Hydrolase</keyword>
<dbReference type="Gene3D" id="1.10.150.520">
    <property type="match status" value="1"/>
</dbReference>
<organism evidence="8 10">
    <name type="scientific">Pyrococcus abyssi (strain GE5 / Orsay)</name>
    <dbReference type="NCBI Taxonomy" id="272844"/>
    <lineage>
        <taxon>Archaea</taxon>
        <taxon>Methanobacteriati</taxon>
        <taxon>Methanobacteriota</taxon>
        <taxon>Thermococci</taxon>
        <taxon>Thermococcales</taxon>
        <taxon>Thermococcaceae</taxon>
        <taxon>Pyrococcus</taxon>
    </lineage>
</organism>
<dbReference type="Pfam" id="PF00702">
    <property type="entry name" value="Hydrolase"/>
    <property type="match status" value="1"/>
</dbReference>
<dbReference type="PIR" id="A75022">
    <property type="entry name" value="A75022"/>
</dbReference>
<dbReference type="InterPro" id="IPR051400">
    <property type="entry name" value="HAD-like_hydrolase"/>
</dbReference>
<dbReference type="GO" id="GO:0016791">
    <property type="term" value="F:phosphatase activity"/>
    <property type="evidence" value="ECO:0007669"/>
    <property type="project" value="TreeGrafter"/>
</dbReference>
<dbReference type="EMBL" id="AJ248288">
    <property type="protein sequence ID" value="CAB50615.1"/>
    <property type="molecule type" value="Genomic_DNA"/>
</dbReference>
<dbReference type="GO" id="GO:0046872">
    <property type="term" value="F:metal ion binding"/>
    <property type="evidence" value="ECO:0007669"/>
    <property type="project" value="UniProtKB-KW"/>
</dbReference>
<evidence type="ECO:0000313" key="10">
    <source>
        <dbReference type="Proteomes" id="UP000000810"/>
    </source>
</evidence>
<keyword evidence="7" id="KW-0460">Magnesium</keyword>
<dbReference type="InterPro" id="IPR011950">
    <property type="entry name" value="HAD-SF_hydro_IA_CTE7"/>
</dbReference>
<proteinExistence type="inferred from homology"/>
<evidence type="ECO:0000313" key="11">
    <source>
        <dbReference type="Proteomes" id="UP000009139"/>
    </source>
</evidence>
<evidence type="ECO:0000256" key="5">
    <source>
        <dbReference type="ARBA" id="ARBA00022723"/>
    </source>
</evidence>
<dbReference type="Gene3D" id="3.40.50.1000">
    <property type="entry name" value="HAD superfamily/HAD-like"/>
    <property type="match status" value="1"/>
</dbReference>
<comment type="similarity">
    <text evidence="3">Belongs to the HAD-like hydrolase superfamily.</text>
</comment>
<dbReference type="Proteomes" id="UP000000810">
    <property type="component" value="Chromosome"/>
</dbReference>
<reference evidence="8" key="3">
    <citation type="journal article" date="2001" name="Genome Res.">
        <title>Genome evolution at the genus level: comparison of three complete genomes of hyperthermophilic archaea.</title>
        <authorList>
            <person name="Lecompte O."/>
            <person name="Ripp R."/>
            <person name="Puzos-Barbe V."/>
            <person name="Duprat S."/>
            <person name="Heilig R."/>
            <person name="Dietrich J."/>
            <person name="Thierry J.C."/>
            <person name="Poch O."/>
        </authorList>
    </citation>
    <scope>NUCLEOTIDE SEQUENCE</scope>
    <source>
        <strain evidence="8">Orsay</strain>
    </source>
</reference>
<name>Q9UXZ7_PYRAB</name>
<protein>
    <recommendedName>
        <fullName evidence="4">Glyceraldehyde 3-phosphate phosphatase</fullName>
    </recommendedName>
</protein>
<dbReference type="NCBIfam" id="TIGR01549">
    <property type="entry name" value="HAD-SF-IA-v1"/>
    <property type="match status" value="1"/>
</dbReference>
<keyword evidence="5" id="KW-0479">Metal-binding</keyword>
<dbReference type="AlphaFoldDB" id="Q9UXZ7"/>
<dbReference type="GO" id="GO:0044281">
    <property type="term" value="P:small molecule metabolic process"/>
    <property type="evidence" value="ECO:0007669"/>
    <property type="project" value="UniProtKB-ARBA"/>
</dbReference>
<evidence type="ECO:0000256" key="1">
    <source>
        <dbReference type="ARBA" id="ARBA00001946"/>
    </source>
</evidence>
<dbReference type="EMBL" id="HE613800">
    <property type="protein sequence ID" value="CCE71182.1"/>
    <property type="molecule type" value="Genomic_DNA"/>
</dbReference>
<dbReference type="NCBIfam" id="TIGR01509">
    <property type="entry name" value="HAD-SF-IA-v3"/>
    <property type="match status" value="1"/>
</dbReference>
<dbReference type="STRING" id="272844.PAB1224"/>
<dbReference type="InterPro" id="IPR006439">
    <property type="entry name" value="HAD-SF_hydro_IA"/>
</dbReference>
<dbReference type="InterPro" id="IPR023214">
    <property type="entry name" value="HAD_sf"/>
</dbReference>
<keyword evidence="10" id="KW-1185">Reference proteome</keyword>